<keyword evidence="7" id="KW-1185">Reference proteome</keyword>
<dbReference type="Pfam" id="PF01751">
    <property type="entry name" value="Toprim"/>
    <property type="match status" value="1"/>
</dbReference>
<dbReference type="InterPro" id="IPR006171">
    <property type="entry name" value="TOPRIM_dom"/>
</dbReference>
<keyword evidence="1" id="KW-0799">Topoisomerase</keyword>
<evidence type="ECO:0000313" key="7">
    <source>
        <dbReference type="Proteomes" id="UP000033612"/>
    </source>
</evidence>
<organism evidence="6 7">
    <name type="scientific">Lactobacillus kimbladii</name>
    <dbReference type="NCBI Taxonomy" id="1218506"/>
    <lineage>
        <taxon>Bacteria</taxon>
        <taxon>Bacillati</taxon>
        <taxon>Bacillota</taxon>
        <taxon>Bacilli</taxon>
        <taxon>Lactobacillales</taxon>
        <taxon>Lactobacillaceae</taxon>
        <taxon>Lactobacillus</taxon>
    </lineage>
</organism>
<dbReference type="OrthoDB" id="9803554at2"/>
<keyword evidence="3 6" id="KW-0413">Isomerase</keyword>
<dbReference type="GO" id="GO:0006310">
    <property type="term" value="P:DNA recombination"/>
    <property type="evidence" value="ECO:0007669"/>
    <property type="project" value="TreeGrafter"/>
</dbReference>
<accession>A0A0F4LN82</accession>
<dbReference type="InterPro" id="IPR013497">
    <property type="entry name" value="Topo_IA_cen"/>
</dbReference>
<dbReference type="PROSITE" id="PS50880">
    <property type="entry name" value="TOPRIM"/>
    <property type="match status" value="1"/>
</dbReference>
<dbReference type="EMBL" id="JXLH01000010">
    <property type="protein sequence ID" value="KJY59031.1"/>
    <property type="molecule type" value="Genomic_DNA"/>
</dbReference>
<dbReference type="InterPro" id="IPR003602">
    <property type="entry name" value="Topo_IA_DNA-bd_dom"/>
</dbReference>
<dbReference type="GO" id="GO:0003917">
    <property type="term" value="F:DNA topoisomerase type I (single strand cut, ATP-independent) activity"/>
    <property type="evidence" value="ECO:0007669"/>
    <property type="project" value="InterPro"/>
</dbReference>
<dbReference type="GO" id="GO:0003677">
    <property type="term" value="F:DNA binding"/>
    <property type="evidence" value="ECO:0007669"/>
    <property type="project" value="UniProtKB-KW"/>
</dbReference>
<dbReference type="AlphaFoldDB" id="A0A0F4LN82"/>
<dbReference type="Gene3D" id="1.10.290.10">
    <property type="entry name" value="Topoisomerase I, domain 4"/>
    <property type="match status" value="1"/>
</dbReference>
<dbReference type="SMART" id="SM00437">
    <property type="entry name" value="TOP1Ac"/>
    <property type="match status" value="1"/>
</dbReference>
<evidence type="ECO:0000313" key="6">
    <source>
        <dbReference type="EMBL" id="KJY59031.1"/>
    </source>
</evidence>
<dbReference type="Pfam" id="PF01131">
    <property type="entry name" value="Topoisom_bac"/>
    <property type="match status" value="1"/>
</dbReference>
<keyword evidence="2" id="KW-0238">DNA-binding</keyword>
<dbReference type="Gene3D" id="2.70.20.10">
    <property type="entry name" value="Topoisomerase I, domain 3"/>
    <property type="match status" value="1"/>
</dbReference>
<proteinExistence type="predicted"/>
<dbReference type="InterPro" id="IPR000380">
    <property type="entry name" value="Topo_IA"/>
</dbReference>
<dbReference type="SUPFAM" id="SSF56712">
    <property type="entry name" value="Prokaryotic type I DNA topoisomerase"/>
    <property type="match status" value="1"/>
</dbReference>
<dbReference type="InterPro" id="IPR013826">
    <property type="entry name" value="Topo_IA_cen_sub3"/>
</dbReference>
<feature type="domain" description="Topo IA-type catalytic" evidence="5">
    <location>
        <begin position="159"/>
        <end position="576"/>
    </location>
</feature>
<dbReference type="SMART" id="SM00493">
    <property type="entry name" value="TOPRIM"/>
    <property type="match status" value="1"/>
</dbReference>
<comment type="caution">
    <text evidence="6">The sequence shown here is derived from an EMBL/GenBank/DDBJ whole genome shotgun (WGS) entry which is preliminary data.</text>
</comment>
<feature type="domain" description="Toprim" evidence="4">
    <location>
        <begin position="2"/>
        <end position="140"/>
    </location>
</feature>
<protein>
    <submittedName>
        <fullName evidence="6">DNA topoisomerase</fullName>
    </submittedName>
</protein>
<sequence>MKYLILAEKPSAAAAFATALGGYNGNFNGDTYTIASAHGHLLELKEPQDMVSPDKKERYSDWDDLNNFPWNLFDFNWEKKVIAGSQKTLNTIKNAASPCDAIVIATNDDPSGEGDLLGWEIVNAINWQRTVFRIRFADETPQNFKTALLNKVDVTDQMNQGGYLESLGRERFDYASMQLSRIALSIARQAGFNVRSMRFGRQKSTIIDKIFQQLKARAEYVKKPFYEVRFQDNNQNIFKRTDDEAENHKFTLENDAAMEKGKYANSQIIIDSKEQKRQQPPTLLDLSHLSILVGKKGFSSETFLATYQKMYENNILSYPRTEDRKITQAQFDQLLPLADQIAHVVGIDPKLLTHRTIRKKYLVTAAAHGANRPGINVPSSLDAIESEYGKCGREIYIAAVKSYLSILGEDSIYEQQKAHLAAYPFFTCTINVPVAQNYKLIFDDAELNDENPDNPTRQFSTEAFPIVYQGQNPKPKKPTHSFIINFLDRYGIGHGATQESTLAEIAKGRNALITNTKETYSLTYPGLLQAIIATGTMIASPKVTERLQEKMDLVKQGKFDYRNVPFLINQIVKYDLPIEQRNAANLAKTASPKLLKMKADYEAKNKTKEKASGIWCGQQVTINKVWNSYTFSDSELQQLFNDQKIQIITPNGKITGKLERQSYKNHEFIGFKPEFPDKSDEYITGIFTPTNKEVSFKKKFSTHIFSQDEITQLLLGNEIRFSFTSAKGKLCTVSGKLKKYVYQGKRHFGFKGKFIK</sequence>
<evidence type="ECO:0000259" key="4">
    <source>
        <dbReference type="PROSITE" id="PS50880"/>
    </source>
</evidence>
<dbReference type="GO" id="GO:0006281">
    <property type="term" value="P:DNA repair"/>
    <property type="evidence" value="ECO:0007669"/>
    <property type="project" value="TreeGrafter"/>
</dbReference>
<dbReference type="RefSeq" id="WP_052726864.1">
    <property type="nucleotide sequence ID" value="NZ_JBHTBO010000024.1"/>
</dbReference>
<dbReference type="InterPro" id="IPR023405">
    <property type="entry name" value="Topo_IA_core_domain"/>
</dbReference>
<dbReference type="Gene3D" id="3.40.50.140">
    <property type="match status" value="1"/>
</dbReference>
<gene>
    <name evidence="6" type="ORF">JF75_05620</name>
</gene>
<dbReference type="STRING" id="1218506.JF75_05620"/>
<dbReference type="GO" id="GO:0006265">
    <property type="term" value="P:DNA topological change"/>
    <property type="evidence" value="ECO:0007669"/>
    <property type="project" value="InterPro"/>
</dbReference>
<dbReference type="PANTHER" id="PTHR11390:SF21">
    <property type="entry name" value="DNA TOPOISOMERASE 3-ALPHA"/>
    <property type="match status" value="1"/>
</dbReference>
<reference evidence="6 7" key="1">
    <citation type="submission" date="2015-01" db="EMBL/GenBank/DDBJ databases">
        <title>Comparative genomics of the lactic acid bacteria isolated from the honey bee gut.</title>
        <authorList>
            <person name="Ellegaard K.M."/>
            <person name="Tamarit D."/>
            <person name="Javelind E."/>
            <person name="Olofsson T."/>
            <person name="Andersson S.G."/>
            <person name="Vasquez A."/>
        </authorList>
    </citation>
    <scope>NUCLEOTIDE SEQUENCE [LARGE SCALE GENOMIC DNA]</scope>
    <source>
        <strain evidence="6 7">Hma2</strain>
    </source>
</reference>
<dbReference type="InterPro" id="IPR013825">
    <property type="entry name" value="Topo_IA_cen_sub2"/>
</dbReference>
<evidence type="ECO:0000259" key="5">
    <source>
        <dbReference type="PROSITE" id="PS52039"/>
    </source>
</evidence>
<dbReference type="Gene3D" id="1.10.460.10">
    <property type="entry name" value="Topoisomerase I, domain 2"/>
    <property type="match status" value="1"/>
</dbReference>
<dbReference type="HOGENOM" id="CLU_372475_0_0_9"/>
<dbReference type="PANTHER" id="PTHR11390">
    <property type="entry name" value="PROKARYOTIC DNA TOPOISOMERASE"/>
    <property type="match status" value="1"/>
</dbReference>
<dbReference type="Proteomes" id="UP000033612">
    <property type="component" value="Unassembled WGS sequence"/>
</dbReference>
<evidence type="ECO:0000256" key="1">
    <source>
        <dbReference type="ARBA" id="ARBA00023029"/>
    </source>
</evidence>
<dbReference type="GO" id="GO:0043597">
    <property type="term" value="C:cytoplasmic replication fork"/>
    <property type="evidence" value="ECO:0007669"/>
    <property type="project" value="TreeGrafter"/>
</dbReference>
<dbReference type="PATRIC" id="fig|1218506.3.peg.611"/>
<dbReference type="InterPro" id="IPR013824">
    <property type="entry name" value="Topo_IA_cen_sub1"/>
</dbReference>
<dbReference type="PROSITE" id="PS52039">
    <property type="entry name" value="TOPO_IA_2"/>
    <property type="match status" value="1"/>
</dbReference>
<evidence type="ECO:0000256" key="3">
    <source>
        <dbReference type="ARBA" id="ARBA00023235"/>
    </source>
</evidence>
<evidence type="ECO:0000256" key="2">
    <source>
        <dbReference type="ARBA" id="ARBA00023125"/>
    </source>
</evidence>
<name>A0A0F4LN82_9LACO</name>